<dbReference type="HOGENOM" id="CLU_023194_4_3_1"/>
<dbReference type="PANTHER" id="PTHR43377">
    <property type="entry name" value="BILIVERDIN REDUCTASE A"/>
    <property type="match status" value="1"/>
</dbReference>
<dbReference type="InterPro" id="IPR051450">
    <property type="entry name" value="Gfo/Idh/MocA_Oxidoreductases"/>
</dbReference>
<dbReference type="Proteomes" id="UP000023758">
    <property type="component" value="Unassembled WGS sequence"/>
</dbReference>
<dbReference type="InterPro" id="IPR036291">
    <property type="entry name" value="NAD(P)-bd_dom_sf"/>
</dbReference>
<feature type="domain" description="Gfo/Idh/MocA-like oxidoreductase C-terminal" evidence="2">
    <location>
        <begin position="172"/>
        <end position="233"/>
    </location>
</feature>
<dbReference type="SUPFAM" id="SSF55347">
    <property type="entry name" value="Glyceraldehyde-3-phosphate dehydrogenase-like, C-terminal domain"/>
    <property type="match status" value="1"/>
</dbReference>
<name>A0A022VR46_TRIRU</name>
<evidence type="ECO:0000259" key="1">
    <source>
        <dbReference type="Pfam" id="PF01408"/>
    </source>
</evidence>
<accession>A0A022VR46</accession>
<dbReference type="Gene3D" id="3.40.50.720">
    <property type="entry name" value="NAD(P)-binding Rossmann-like Domain"/>
    <property type="match status" value="1"/>
</dbReference>
<dbReference type="SUPFAM" id="SSF51735">
    <property type="entry name" value="NAD(P)-binding Rossmann-fold domains"/>
    <property type="match status" value="1"/>
</dbReference>
<dbReference type="Pfam" id="PF02894">
    <property type="entry name" value="GFO_IDH_MocA_C"/>
    <property type="match status" value="1"/>
</dbReference>
<protein>
    <submittedName>
        <fullName evidence="3">Uncharacterized protein</fullName>
    </submittedName>
</protein>
<reference evidence="3" key="1">
    <citation type="submission" date="2014-02" db="EMBL/GenBank/DDBJ databases">
        <title>The Genome Sequence of Trichophyton rubrum (morphotype fischeri) CBS 288.86.</title>
        <authorList>
            <consortium name="The Broad Institute Genomics Platform"/>
            <person name="Cuomo C.A."/>
            <person name="White T.C."/>
            <person name="Graser Y."/>
            <person name="Martinez-Rossi N."/>
            <person name="Heitman J."/>
            <person name="Young S.K."/>
            <person name="Zeng Q."/>
            <person name="Gargeya S."/>
            <person name="Abouelleil A."/>
            <person name="Alvarado L."/>
            <person name="Chapman S.B."/>
            <person name="Gainer-Dewar J."/>
            <person name="Goldberg J."/>
            <person name="Griggs A."/>
            <person name="Gujja S."/>
            <person name="Hansen M."/>
            <person name="Howarth C."/>
            <person name="Imamovic A."/>
            <person name="Larimer J."/>
            <person name="Martinez D."/>
            <person name="Murphy C."/>
            <person name="Pearson M.D."/>
            <person name="Persinoti G."/>
            <person name="Poon T."/>
            <person name="Priest M."/>
            <person name="Roberts A.D."/>
            <person name="Saif S."/>
            <person name="Shea T.D."/>
            <person name="Sykes S.N."/>
            <person name="Wortman J."/>
            <person name="Nusbaum C."/>
            <person name="Birren B."/>
        </authorList>
    </citation>
    <scope>NUCLEOTIDE SEQUENCE [LARGE SCALE GENOMIC DNA]</scope>
    <source>
        <strain evidence="3">CBS 288.86</strain>
    </source>
</reference>
<dbReference type="AlphaFoldDB" id="A0A022VR46"/>
<dbReference type="Pfam" id="PF01408">
    <property type="entry name" value="GFO_IDH_MocA"/>
    <property type="match status" value="1"/>
</dbReference>
<dbReference type="InterPro" id="IPR004104">
    <property type="entry name" value="Gfo/Idh/MocA-like_OxRdtase_C"/>
</dbReference>
<sequence>MARQPEPLRFLVIGAGQRGTAYGKAVTNATDGIIYAVAEPNNETRQRFGRKYVWGEKQPVIGQEFKDWKSWLDWEKDRRSKLDGSSSSTDIGVDGVFICTLDDSHLEIVQAIAPLNLHIMCEKPLALSLKDILLASKAITDASPTSPLPSKIFSIGHVLRYSPHNQLLRKLLLIDRVIGDIISLEHTEPVGWSHFAHSYVRGNWRRETEIGDGSLLTKCCHDIDFILWLLCSPPPGAPVDYPEHLPRTITSTGMLAQFTKANKPVAAGDSTNCLSCPIERDCIYSSVKIYNDLCLAKGSTGFPAHNVYPEIEDVLSKHGMETAKKNLLDILAQDYDVKTTRDENIALRPWYGRCVYESDNSVCDDQFVTMSWGNDPIPHSLDIGSESNTQSPLGNRGSKLATLHMVAPTESQCVRRGRISGTLGEITYDGETISIFTFGTGETKKYSIAPPPPEEAESHGGGDYGLTRAFVRAVDSVENKGWDVKKAQIEILGCTLEEAIRSHAVVFAAEEARREGLVVNWKDWWARKISQMLN</sequence>
<evidence type="ECO:0000259" key="2">
    <source>
        <dbReference type="Pfam" id="PF02894"/>
    </source>
</evidence>
<organism evidence="3">
    <name type="scientific">Trichophyton rubrum CBS 288.86</name>
    <dbReference type="NCBI Taxonomy" id="1215330"/>
    <lineage>
        <taxon>Eukaryota</taxon>
        <taxon>Fungi</taxon>
        <taxon>Dikarya</taxon>
        <taxon>Ascomycota</taxon>
        <taxon>Pezizomycotina</taxon>
        <taxon>Eurotiomycetes</taxon>
        <taxon>Eurotiomycetidae</taxon>
        <taxon>Onygenales</taxon>
        <taxon>Arthrodermataceae</taxon>
        <taxon>Trichophyton</taxon>
    </lineage>
</organism>
<dbReference type="OrthoDB" id="64915at2759"/>
<dbReference type="PANTHER" id="PTHR43377:SF12">
    <property type="entry name" value="BINDING ROSSMANN FOLD OXIDOREDUCTASE, PUTATIVE (AFU_ORTHOLOGUE AFUA_3G11840)-RELATED"/>
    <property type="match status" value="1"/>
</dbReference>
<evidence type="ECO:0000313" key="3">
    <source>
        <dbReference type="EMBL" id="EZF48525.1"/>
    </source>
</evidence>
<dbReference type="EMBL" id="KK207924">
    <property type="protein sequence ID" value="EZF48525.1"/>
    <property type="molecule type" value="Genomic_DNA"/>
</dbReference>
<dbReference type="InterPro" id="IPR000683">
    <property type="entry name" value="Gfo/Idh/MocA-like_OxRdtase_N"/>
</dbReference>
<dbReference type="Gene3D" id="3.30.360.10">
    <property type="entry name" value="Dihydrodipicolinate Reductase, domain 2"/>
    <property type="match status" value="2"/>
</dbReference>
<dbReference type="GO" id="GO:0000166">
    <property type="term" value="F:nucleotide binding"/>
    <property type="evidence" value="ECO:0007669"/>
    <property type="project" value="InterPro"/>
</dbReference>
<gene>
    <name evidence="3" type="ORF">H103_07755</name>
</gene>
<feature type="domain" description="Gfo/Idh/MocA-like oxidoreductase N-terminal" evidence="1">
    <location>
        <begin position="8"/>
        <end position="132"/>
    </location>
</feature>
<proteinExistence type="predicted"/>